<keyword evidence="1" id="KW-0812">Transmembrane</keyword>
<name>A0AAE8ZXB7_CAEBR</name>
<dbReference type="Proteomes" id="UP000827892">
    <property type="component" value="Chromosome X"/>
</dbReference>
<keyword evidence="1" id="KW-1133">Transmembrane helix</keyword>
<evidence type="ECO:0000256" key="1">
    <source>
        <dbReference type="SAM" id="Phobius"/>
    </source>
</evidence>
<accession>A0AAE8ZXB7</accession>
<evidence type="ECO:0000313" key="3">
    <source>
        <dbReference type="Proteomes" id="UP000827892"/>
    </source>
</evidence>
<dbReference type="AlphaFoldDB" id="A0AAE8ZXB7"/>
<dbReference type="EMBL" id="CP090896">
    <property type="protein sequence ID" value="ULT84996.1"/>
    <property type="molecule type" value="Genomic_DNA"/>
</dbReference>
<gene>
    <name evidence="2" type="ORF">L3Y34_013584</name>
</gene>
<feature type="transmembrane region" description="Helical" evidence="1">
    <location>
        <begin position="55"/>
        <end position="78"/>
    </location>
</feature>
<keyword evidence="1" id="KW-0472">Membrane</keyword>
<organism evidence="2 3">
    <name type="scientific">Caenorhabditis briggsae</name>
    <dbReference type="NCBI Taxonomy" id="6238"/>
    <lineage>
        <taxon>Eukaryota</taxon>
        <taxon>Metazoa</taxon>
        <taxon>Ecdysozoa</taxon>
        <taxon>Nematoda</taxon>
        <taxon>Chromadorea</taxon>
        <taxon>Rhabditida</taxon>
        <taxon>Rhabditina</taxon>
        <taxon>Rhabditomorpha</taxon>
        <taxon>Rhabditoidea</taxon>
        <taxon>Rhabditidae</taxon>
        <taxon>Peloderinae</taxon>
        <taxon>Caenorhabditis</taxon>
    </lineage>
</organism>
<evidence type="ECO:0000313" key="2">
    <source>
        <dbReference type="EMBL" id="ULT84996.1"/>
    </source>
</evidence>
<sequence>MPGVFSRHSSTVGIVPTPVVSQKVSAQLQYANPHSVLDKKEASSGISDDACSTKIGIGVCIVLALFFVGFVAMEYCVLK</sequence>
<reference evidence="2 3" key="1">
    <citation type="submission" date="2022-05" db="EMBL/GenBank/DDBJ databases">
        <title>Chromosome-level reference genomes for two strains of Caenorhabditis briggsae: an improved platform for comparative genomics.</title>
        <authorList>
            <person name="Stevens L."/>
            <person name="Andersen E.C."/>
        </authorList>
    </citation>
    <scope>NUCLEOTIDE SEQUENCE [LARGE SCALE GENOMIC DNA]</scope>
    <source>
        <strain evidence="2">QX1410_ONT</strain>
        <tissue evidence="2">Whole-organism</tissue>
    </source>
</reference>
<proteinExistence type="predicted"/>
<protein>
    <submittedName>
        <fullName evidence="2">Uncharacterized protein</fullName>
    </submittedName>
</protein>